<gene>
    <name evidence="2" type="ORF">HBF26_14735</name>
</gene>
<dbReference type="EMBL" id="JAAQQR010000006">
    <property type="protein sequence ID" value="NID06147.1"/>
    <property type="molecule type" value="Genomic_DNA"/>
</dbReference>
<dbReference type="RefSeq" id="WP_167128024.1">
    <property type="nucleotide sequence ID" value="NZ_JAAQQR010000006.1"/>
</dbReference>
<evidence type="ECO:0000313" key="2">
    <source>
        <dbReference type="EMBL" id="NID06147.1"/>
    </source>
</evidence>
<sequence>MSAYERGAYKYVSPGGHRYSLQMRVSAAQESIISQIVDYGFSRGAPEETIALIATIAYKESSFGDKLQNPASNARGLFQYMPASWKERHEKLN</sequence>
<dbReference type="Gene3D" id="1.10.530.10">
    <property type="match status" value="1"/>
</dbReference>
<keyword evidence="3" id="KW-1185">Reference proteome</keyword>
<accession>A0ABX0Q938</accession>
<dbReference type="Pfam" id="PF01464">
    <property type="entry name" value="SLT"/>
    <property type="match status" value="1"/>
</dbReference>
<proteinExistence type="predicted"/>
<dbReference type="InterPro" id="IPR023346">
    <property type="entry name" value="Lysozyme-like_dom_sf"/>
</dbReference>
<comment type="caution">
    <text evidence="2">The sequence shown here is derived from an EMBL/GenBank/DDBJ whole genome shotgun (WGS) entry which is preliminary data.</text>
</comment>
<dbReference type="Proteomes" id="UP001429601">
    <property type="component" value="Unassembled WGS sequence"/>
</dbReference>
<organism evidence="2 3">
    <name type="scientific">Luteibacter jiangsuensis</name>
    <dbReference type="NCBI Taxonomy" id="637577"/>
    <lineage>
        <taxon>Bacteria</taxon>
        <taxon>Pseudomonadati</taxon>
        <taxon>Pseudomonadota</taxon>
        <taxon>Gammaproteobacteria</taxon>
        <taxon>Lysobacterales</taxon>
        <taxon>Rhodanobacteraceae</taxon>
        <taxon>Luteibacter</taxon>
    </lineage>
</organism>
<dbReference type="InterPro" id="IPR008258">
    <property type="entry name" value="Transglycosylase_SLT_dom_1"/>
</dbReference>
<name>A0ABX0Q938_9GAMM</name>
<feature type="domain" description="Transglycosylase SLT" evidence="1">
    <location>
        <begin position="51"/>
        <end position="91"/>
    </location>
</feature>
<reference evidence="2 3" key="1">
    <citation type="journal article" date="2011" name="Curr. Microbiol.">
        <title>Luteibacter jiangsuensis sp. nov.: a methamidophos-degrading bacterium isolated from a methamidophos-manufacturing factory.</title>
        <authorList>
            <person name="Wang L."/>
            <person name="Wang G.L."/>
            <person name="Li S.P."/>
            <person name="Jiang J.D."/>
        </authorList>
    </citation>
    <scope>NUCLEOTIDE SEQUENCE [LARGE SCALE GENOMIC DNA]</scope>
    <source>
        <strain evidence="2 3">CGMCC 1.10133</strain>
    </source>
</reference>
<evidence type="ECO:0000259" key="1">
    <source>
        <dbReference type="Pfam" id="PF01464"/>
    </source>
</evidence>
<dbReference type="SUPFAM" id="SSF53955">
    <property type="entry name" value="Lysozyme-like"/>
    <property type="match status" value="1"/>
</dbReference>
<evidence type="ECO:0000313" key="3">
    <source>
        <dbReference type="Proteomes" id="UP001429601"/>
    </source>
</evidence>
<protein>
    <submittedName>
        <fullName evidence="2">Lytic transglycosylase domain-containing protein</fullName>
    </submittedName>
</protein>